<evidence type="ECO:0000313" key="3">
    <source>
        <dbReference type="Proteomes" id="UP000265955"/>
    </source>
</evidence>
<reference evidence="3" key="1">
    <citation type="submission" date="2018-09" db="EMBL/GenBank/DDBJ databases">
        <authorList>
            <person name="Zhu H."/>
        </authorList>
    </citation>
    <scope>NUCLEOTIDE SEQUENCE [LARGE SCALE GENOMIC DNA]</scope>
    <source>
        <strain evidence="3">K1R23-30</strain>
    </source>
</reference>
<gene>
    <name evidence="2" type="ORF">D3871_20535</name>
</gene>
<dbReference type="RefSeq" id="WP_119770913.1">
    <property type="nucleotide sequence ID" value="NZ_QYUO01000002.1"/>
</dbReference>
<dbReference type="OrthoDB" id="118834at2"/>
<proteinExistence type="predicted"/>
<comment type="caution">
    <text evidence="2">The sequence shown here is derived from an EMBL/GenBank/DDBJ whole genome shotgun (WGS) entry which is preliminary data.</text>
</comment>
<protein>
    <submittedName>
        <fullName evidence="2">Lipocalin-like domain-containing protein</fullName>
    </submittedName>
</protein>
<evidence type="ECO:0000313" key="2">
    <source>
        <dbReference type="EMBL" id="RJF95767.1"/>
    </source>
</evidence>
<dbReference type="InterPro" id="IPR024311">
    <property type="entry name" value="Lipocalin-like"/>
</dbReference>
<dbReference type="Pfam" id="PF13924">
    <property type="entry name" value="Lipocalin_5"/>
    <property type="match status" value="1"/>
</dbReference>
<keyword evidence="3" id="KW-1185">Reference proteome</keyword>
<dbReference type="EMBL" id="QYUO01000002">
    <property type="protein sequence ID" value="RJF95767.1"/>
    <property type="molecule type" value="Genomic_DNA"/>
</dbReference>
<sequence length="152" mass="17626">MSTTNELWGRWLVVSWEQQYADGRVERPMGDQLEGFIDYTSDGNMTCMISRKDRARFEKGGQWNAPDEEKARAYDSMLFYAGRYRVDGQTIVHMVDISLFPNWKGGEQKREFQFQPDGTLALLARLEQGTPEARVSRLVWRRHESNEKGNAA</sequence>
<dbReference type="AlphaFoldDB" id="A0A3A3FKE0"/>
<evidence type="ECO:0000259" key="1">
    <source>
        <dbReference type="Pfam" id="PF13924"/>
    </source>
</evidence>
<name>A0A3A3FKE0_9BURK</name>
<organism evidence="2 3">
    <name type="scientific">Noviherbaspirillum saxi</name>
    <dbReference type="NCBI Taxonomy" id="2320863"/>
    <lineage>
        <taxon>Bacteria</taxon>
        <taxon>Pseudomonadati</taxon>
        <taxon>Pseudomonadota</taxon>
        <taxon>Betaproteobacteria</taxon>
        <taxon>Burkholderiales</taxon>
        <taxon>Oxalobacteraceae</taxon>
        <taxon>Noviherbaspirillum</taxon>
    </lineage>
</organism>
<accession>A0A3A3FKE0</accession>
<feature type="domain" description="Lipocalin-like" evidence="1">
    <location>
        <begin position="9"/>
        <end position="142"/>
    </location>
</feature>
<dbReference type="Proteomes" id="UP000265955">
    <property type="component" value="Unassembled WGS sequence"/>
</dbReference>